<dbReference type="SUPFAM" id="SSF52540">
    <property type="entry name" value="P-loop containing nucleoside triphosphate hydrolases"/>
    <property type="match status" value="1"/>
</dbReference>
<name>F5VX39_STROR</name>
<dbReference type="CDD" id="cd02042">
    <property type="entry name" value="ParAB_family"/>
    <property type="match status" value="1"/>
</dbReference>
<gene>
    <name evidence="2" type="ORF">HMPREF9968_1183</name>
</gene>
<dbReference type="InterPro" id="IPR025669">
    <property type="entry name" value="AAA_dom"/>
</dbReference>
<dbReference type="PANTHER" id="PTHR13696:SF99">
    <property type="entry name" value="COBYRINIC ACID AC-DIAMIDE SYNTHASE"/>
    <property type="match status" value="1"/>
</dbReference>
<dbReference type="PANTHER" id="PTHR13696">
    <property type="entry name" value="P-LOOP CONTAINING NUCLEOSIDE TRIPHOSPHATE HYDROLASE"/>
    <property type="match status" value="1"/>
</dbReference>
<protein>
    <submittedName>
        <fullName evidence="2">CobQ/CobB/MinD/ParA nucleotide binding domain protein</fullName>
    </submittedName>
</protein>
<evidence type="ECO:0000313" key="3">
    <source>
        <dbReference type="Proteomes" id="UP000003695"/>
    </source>
</evidence>
<comment type="caution">
    <text evidence="2">The sequence shown here is derived from an EMBL/GenBank/DDBJ whole genome shotgun (WGS) entry which is preliminary data.</text>
</comment>
<dbReference type="InterPro" id="IPR050678">
    <property type="entry name" value="DNA_Partitioning_ATPase"/>
</dbReference>
<organism evidence="2 3">
    <name type="scientific">Streptococcus oralis SK255</name>
    <dbReference type="NCBI Taxonomy" id="1005704"/>
    <lineage>
        <taxon>Bacteria</taxon>
        <taxon>Bacillati</taxon>
        <taxon>Bacillota</taxon>
        <taxon>Bacilli</taxon>
        <taxon>Lactobacillales</taxon>
        <taxon>Streptococcaceae</taxon>
        <taxon>Streptococcus</taxon>
    </lineage>
</organism>
<proteinExistence type="predicted"/>
<sequence>METIALFNNKGGVGKTTIATTLAYELTRSGKRVLMIDLDPQSNSTQVILTEEQVERIYLDNIDRPDRIKTIKDIYNPMRDSNEPKIGNVKNAILSGNKHLFKCDLLPSHLSLSEFEDTLSDAWSDLRANKLGGFRRTNWFIQLRNQIENDYDIVLIDLSPSLGALNRSILLNIDYFIIPITGDIYNQYGVKNIGSWIQNWIKVYERSLGYLKDDYDEITLNKSEINQNISKDNFKKFIGYIISRAKMGKSKRNIISYQKHHLDDIKKTINSSLSFSTDSRISTQLELGTITEIISLLTESQAAHTPSFKRVVKMLDLDKKWDKRSVENSEFAIMKTFQEIESNLLSNIEVLKNE</sequence>
<dbReference type="Proteomes" id="UP000003695">
    <property type="component" value="Unassembled WGS sequence"/>
</dbReference>
<dbReference type="PATRIC" id="fig|1005704.3.peg.1778"/>
<dbReference type="EMBL" id="AFNM01000058">
    <property type="protein sequence ID" value="EGL85003.1"/>
    <property type="molecule type" value="Genomic_DNA"/>
</dbReference>
<dbReference type="Pfam" id="PF13614">
    <property type="entry name" value="AAA_31"/>
    <property type="match status" value="1"/>
</dbReference>
<reference evidence="2 3" key="1">
    <citation type="submission" date="2011-04" db="EMBL/GenBank/DDBJ databases">
        <authorList>
            <person name="Durkin A.S."/>
            <person name="Radune D."/>
            <person name="Hostetler J."/>
            <person name="Torralba M."/>
            <person name="Gillis M."/>
            <person name="Methe B."/>
            <person name="Sutton G."/>
            <person name="Nelson K.E."/>
        </authorList>
    </citation>
    <scope>NUCLEOTIDE SEQUENCE [LARGE SCALE GENOMIC DNA]</scope>
    <source>
        <strain evidence="2 3">SK255</strain>
    </source>
</reference>
<evidence type="ECO:0000313" key="2">
    <source>
        <dbReference type="EMBL" id="EGL85003.1"/>
    </source>
</evidence>
<feature type="domain" description="AAA" evidence="1">
    <location>
        <begin position="1"/>
        <end position="206"/>
    </location>
</feature>
<dbReference type="Gene3D" id="3.40.50.300">
    <property type="entry name" value="P-loop containing nucleotide triphosphate hydrolases"/>
    <property type="match status" value="1"/>
</dbReference>
<evidence type="ECO:0000259" key="1">
    <source>
        <dbReference type="Pfam" id="PF13614"/>
    </source>
</evidence>
<dbReference type="AlphaFoldDB" id="F5VX39"/>
<dbReference type="eggNOG" id="COG1192">
    <property type="taxonomic scope" value="Bacteria"/>
</dbReference>
<dbReference type="InterPro" id="IPR027417">
    <property type="entry name" value="P-loop_NTPase"/>
</dbReference>
<accession>F5VX39</accession>